<keyword evidence="2" id="KW-1185">Reference proteome</keyword>
<evidence type="ECO:0000313" key="1">
    <source>
        <dbReference type="EMBL" id="PZX60885.1"/>
    </source>
</evidence>
<comment type="caution">
    <text evidence="1">The sequence shown here is derived from an EMBL/GenBank/DDBJ whole genome shotgun (WGS) entry which is preliminary data.</text>
</comment>
<reference evidence="1 2" key="1">
    <citation type="submission" date="2018-06" db="EMBL/GenBank/DDBJ databases">
        <title>Genomic Encyclopedia of Archaeal and Bacterial Type Strains, Phase II (KMG-II): from individual species to whole genera.</title>
        <authorList>
            <person name="Goeker M."/>
        </authorList>
    </citation>
    <scope>NUCLEOTIDE SEQUENCE [LARGE SCALE GENOMIC DNA]</scope>
    <source>
        <strain evidence="1 2">DSM 23241</strain>
    </source>
</reference>
<evidence type="ECO:0008006" key="3">
    <source>
        <dbReference type="Google" id="ProtNLM"/>
    </source>
</evidence>
<dbReference type="EMBL" id="QKZV01000008">
    <property type="protein sequence ID" value="PZX60885.1"/>
    <property type="molecule type" value="Genomic_DNA"/>
</dbReference>
<dbReference type="Proteomes" id="UP000249720">
    <property type="component" value="Unassembled WGS sequence"/>
</dbReference>
<dbReference type="AlphaFoldDB" id="A0A2W7SDE2"/>
<sequence>MLIILAFCGFVHQLQAQWLLNFGTAATVAPKDFAFISGTGGQVTFIKNPATNNFTPFLAHAGLRLGISRNVDIGYRLCTVTMPWSSVGPTLGSAFDAKIRLTPTTAPYQVAVIVGGGYAYLTILDNHKSAWSPGTAVSVTRQLNVNSSITFNGRLLQTIIPTALGGKANNYVNIWGGSIGWAHNLNSVVGIIPELGIFDVKGQINHVANNGIGLQVGMVLKVDFKKSQSMQ</sequence>
<protein>
    <recommendedName>
        <fullName evidence="3">Outer membrane protein with beta-barrel domain</fullName>
    </recommendedName>
</protein>
<proteinExistence type="predicted"/>
<organism evidence="1 2">
    <name type="scientific">Hydrotalea sandarakina</name>
    <dbReference type="NCBI Taxonomy" id="1004304"/>
    <lineage>
        <taxon>Bacteria</taxon>
        <taxon>Pseudomonadati</taxon>
        <taxon>Bacteroidota</taxon>
        <taxon>Chitinophagia</taxon>
        <taxon>Chitinophagales</taxon>
        <taxon>Chitinophagaceae</taxon>
        <taxon>Hydrotalea</taxon>
    </lineage>
</organism>
<accession>A0A2W7SDE2</accession>
<gene>
    <name evidence="1" type="ORF">LX80_02369</name>
</gene>
<evidence type="ECO:0000313" key="2">
    <source>
        <dbReference type="Proteomes" id="UP000249720"/>
    </source>
</evidence>
<name>A0A2W7SDE2_9BACT</name>